<evidence type="ECO:0000313" key="2">
    <source>
        <dbReference type="Proteomes" id="UP001463665"/>
    </source>
</evidence>
<sequence>MLPNFLYFKCNDDLSCIEKSSDKKYNIYEYARLNNINDKDAVKFVYNQSVEINKVFNQINVKNIISDSSNIGKCIIFFPNAEEFIAYVPNSKNISNDFWKKKFIKKNQIYENWFAGIY</sequence>
<dbReference type="Proteomes" id="UP001463665">
    <property type="component" value="Chromosome"/>
</dbReference>
<dbReference type="RefSeq" id="WP_345767101.1">
    <property type="nucleotide sequence ID" value="NZ_CP154834.1"/>
</dbReference>
<evidence type="ECO:0000313" key="1">
    <source>
        <dbReference type="EMBL" id="XAO75375.1"/>
    </source>
</evidence>
<organism evidence="1 2">
    <name type="scientific">Chryseobacterium endophyticum</name>
    <dbReference type="NCBI Taxonomy" id="1854762"/>
    <lineage>
        <taxon>Bacteria</taxon>
        <taxon>Pseudomonadati</taxon>
        <taxon>Bacteroidota</taxon>
        <taxon>Flavobacteriia</taxon>
        <taxon>Flavobacteriales</taxon>
        <taxon>Weeksellaceae</taxon>
        <taxon>Chryseobacterium group</taxon>
        <taxon>Chryseobacterium</taxon>
    </lineage>
</organism>
<name>A0AAU6WRN3_9FLAO</name>
<accession>A0AAU6WRN3</accession>
<dbReference type="EMBL" id="CP154834">
    <property type="protein sequence ID" value="XAO75375.1"/>
    <property type="molecule type" value="Genomic_DNA"/>
</dbReference>
<gene>
    <name evidence="1" type="ORF">AAFP95_05360</name>
</gene>
<protein>
    <submittedName>
        <fullName evidence="1">Uncharacterized protein</fullName>
    </submittedName>
</protein>
<keyword evidence="2" id="KW-1185">Reference proteome</keyword>
<reference evidence="1 2" key="1">
    <citation type="submission" date="2024-04" db="EMBL/GenBank/DDBJ databases">
        <title>Genome sequencing and assembly of rice foliar adapted Chryseobacterium endophyticum OsEnb-ALM-A6.</title>
        <authorList>
            <person name="Kumar S."/>
            <person name="Javed M."/>
            <person name="Chouhan V."/>
            <person name="Charishma K."/>
            <person name="Patel A."/>
            <person name="Kumar M."/>
            <person name="Sahu K.P."/>
            <person name="Kumar A."/>
        </authorList>
    </citation>
    <scope>NUCLEOTIDE SEQUENCE [LARGE SCALE GENOMIC DNA]</scope>
    <source>
        <strain evidence="1 2">OsEnb-ALM-A6</strain>
    </source>
</reference>
<dbReference type="AlphaFoldDB" id="A0AAU6WRN3"/>
<proteinExistence type="predicted"/>